<evidence type="ECO:0000313" key="1">
    <source>
        <dbReference type="EMBL" id="SQC19673.1"/>
    </source>
</evidence>
<dbReference type="Pfam" id="PF05069">
    <property type="entry name" value="Phage_tail_S"/>
    <property type="match status" value="1"/>
</dbReference>
<gene>
    <name evidence="1" type="ORF">NCTC9601_06125</name>
</gene>
<name>A0A2X3D382_KLEPN</name>
<evidence type="ECO:0000313" key="2">
    <source>
        <dbReference type="Proteomes" id="UP000251123"/>
    </source>
</evidence>
<reference evidence="1 2" key="1">
    <citation type="submission" date="2018-06" db="EMBL/GenBank/DDBJ databases">
        <authorList>
            <consortium name="Pathogen Informatics"/>
            <person name="Doyle S."/>
        </authorList>
    </citation>
    <scope>NUCLEOTIDE SEQUENCE [LARGE SCALE GENOMIC DNA]</scope>
    <source>
        <strain evidence="1 2">NCTC9601</strain>
    </source>
</reference>
<dbReference type="InterPro" id="IPR006522">
    <property type="entry name" value="Phage_virion_morphogenesis"/>
</dbReference>
<accession>A0A2X3D382</accession>
<protein>
    <submittedName>
        <fullName evidence="1">Mu-like prophage protein gpG</fullName>
    </submittedName>
</protein>
<proteinExistence type="predicted"/>
<sequence>MGISVEVSGAQKLQQMRLAIEKLSDSSLQQELLESIGAIVESQTRRRISDEKTSPAGERWQEWSESYRQTRHGNQSLLQGNGDLLDSIQYIVERGHVRVGSPLSYSAVHQEGFDGSVSVSTHQRLIHQAFGRALKHPVWQTVGAHTRQMNIPQREYLGLSNANSEELMHVIGNFWKEVLP</sequence>
<organism evidence="1 2">
    <name type="scientific">Klebsiella pneumoniae</name>
    <dbReference type="NCBI Taxonomy" id="573"/>
    <lineage>
        <taxon>Bacteria</taxon>
        <taxon>Pseudomonadati</taxon>
        <taxon>Pseudomonadota</taxon>
        <taxon>Gammaproteobacteria</taxon>
        <taxon>Enterobacterales</taxon>
        <taxon>Enterobacteriaceae</taxon>
        <taxon>Klebsiella/Raoultella group</taxon>
        <taxon>Klebsiella</taxon>
        <taxon>Klebsiella pneumoniae complex</taxon>
    </lineage>
</organism>
<dbReference type="EMBL" id="UASN01000022">
    <property type="protein sequence ID" value="SQC19673.1"/>
    <property type="molecule type" value="Genomic_DNA"/>
</dbReference>
<dbReference type="Proteomes" id="UP000251123">
    <property type="component" value="Unassembled WGS sequence"/>
</dbReference>
<dbReference type="AlphaFoldDB" id="A0A2X3D382"/>